<evidence type="ECO:0000256" key="4">
    <source>
        <dbReference type="ARBA" id="ARBA00048391"/>
    </source>
</evidence>
<dbReference type="HAMAP" id="MF_02126">
    <property type="entry name" value="RF_methyltr_PrmC"/>
    <property type="match status" value="1"/>
</dbReference>
<dbReference type="NCBIfam" id="TIGR03534">
    <property type="entry name" value="RF_mod_PrmC"/>
    <property type="match status" value="1"/>
</dbReference>
<dbReference type="RefSeq" id="WP_035106018.1">
    <property type="nucleotide sequence ID" value="NZ_ALIH01000002.1"/>
</dbReference>
<feature type="binding site" evidence="5">
    <location>
        <position position="142"/>
    </location>
    <ligand>
        <name>S-adenosyl-L-methionine</name>
        <dbReference type="ChEBI" id="CHEBI:59789"/>
    </ligand>
</feature>
<comment type="caution">
    <text evidence="5">Lacks conserved residue(s) required for the propagation of feature annotation.</text>
</comment>
<dbReference type="GO" id="GO:0032259">
    <property type="term" value="P:methylation"/>
    <property type="evidence" value="ECO:0007669"/>
    <property type="project" value="UniProtKB-KW"/>
</dbReference>
<evidence type="ECO:0000313" key="7">
    <source>
        <dbReference type="EMBL" id="SHI82278.1"/>
    </source>
</evidence>
<dbReference type="Pfam" id="PF05175">
    <property type="entry name" value="MTS"/>
    <property type="match status" value="1"/>
</dbReference>
<dbReference type="GO" id="GO:0003676">
    <property type="term" value="F:nucleic acid binding"/>
    <property type="evidence" value="ECO:0007669"/>
    <property type="project" value="InterPro"/>
</dbReference>
<feature type="binding site" evidence="5">
    <location>
        <position position="190"/>
    </location>
    <ligand>
        <name>S-adenosyl-L-methionine</name>
        <dbReference type="ChEBI" id="CHEBI:59789"/>
    </ligand>
</feature>
<dbReference type="InterPro" id="IPR019874">
    <property type="entry name" value="RF_methyltr_PrmC"/>
</dbReference>
<dbReference type="PANTHER" id="PTHR18895">
    <property type="entry name" value="HEMK METHYLTRANSFERASE"/>
    <property type="match status" value="1"/>
</dbReference>
<gene>
    <name evidence="5" type="primary">prmC</name>
    <name evidence="7" type="ORF">SAMN05216261_1868</name>
</gene>
<dbReference type="InterPro" id="IPR004556">
    <property type="entry name" value="HemK-like"/>
</dbReference>
<feature type="domain" description="Methyltransferase small" evidence="6">
    <location>
        <begin position="103"/>
        <end position="200"/>
    </location>
</feature>
<dbReference type="PROSITE" id="PS00092">
    <property type="entry name" value="N6_MTASE"/>
    <property type="match status" value="1"/>
</dbReference>
<dbReference type="STRING" id="1178825.SAMN05216261_1868"/>
<dbReference type="PANTHER" id="PTHR18895:SF74">
    <property type="entry name" value="MTRF1L RELEASE FACTOR GLUTAMINE METHYLTRANSFERASE"/>
    <property type="match status" value="1"/>
</dbReference>
<dbReference type="NCBIfam" id="TIGR00536">
    <property type="entry name" value="hemK_fam"/>
    <property type="match status" value="1"/>
</dbReference>
<dbReference type="CDD" id="cd02440">
    <property type="entry name" value="AdoMet_MTases"/>
    <property type="match status" value="1"/>
</dbReference>
<keyword evidence="1 5" id="KW-0489">Methyltransferase</keyword>
<dbReference type="Gene3D" id="3.40.50.150">
    <property type="entry name" value="Vaccinia Virus protein VP39"/>
    <property type="match status" value="1"/>
</dbReference>
<keyword evidence="3 5" id="KW-0949">S-adenosyl-L-methionine</keyword>
<dbReference type="AlphaFoldDB" id="A0A1M6EAH2"/>
<dbReference type="Proteomes" id="UP000184396">
    <property type="component" value="Unassembled WGS sequence"/>
</dbReference>
<dbReference type="OrthoDB" id="9800643at2"/>
<evidence type="ECO:0000256" key="2">
    <source>
        <dbReference type="ARBA" id="ARBA00022679"/>
    </source>
</evidence>
<accession>A0A1M6EAH2</accession>
<dbReference type="SUPFAM" id="SSF53335">
    <property type="entry name" value="S-adenosyl-L-methionine-dependent methyltransferases"/>
    <property type="match status" value="1"/>
</dbReference>
<comment type="catalytic activity">
    <reaction evidence="4 5">
        <text>L-glutaminyl-[peptide chain release factor] + S-adenosyl-L-methionine = N(5)-methyl-L-glutaminyl-[peptide chain release factor] + S-adenosyl-L-homocysteine + H(+)</text>
        <dbReference type="Rhea" id="RHEA:42896"/>
        <dbReference type="Rhea" id="RHEA-COMP:10271"/>
        <dbReference type="Rhea" id="RHEA-COMP:10272"/>
        <dbReference type="ChEBI" id="CHEBI:15378"/>
        <dbReference type="ChEBI" id="CHEBI:30011"/>
        <dbReference type="ChEBI" id="CHEBI:57856"/>
        <dbReference type="ChEBI" id="CHEBI:59789"/>
        <dbReference type="ChEBI" id="CHEBI:61891"/>
        <dbReference type="EC" id="2.1.1.297"/>
    </reaction>
</comment>
<keyword evidence="8" id="KW-1185">Reference proteome</keyword>
<keyword evidence="2 5" id="KW-0808">Transferase</keyword>
<evidence type="ECO:0000259" key="6">
    <source>
        <dbReference type="Pfam" id="PF05175"/>
    </source>
</evidence>
<dbReference type="InterPro" id="IPR050320">
    <property type="entry name" value="N5-glutamine_MTase"/>
</dbReference>
<organism evidence="7 8">
    <name type="scientific">Algibacter luteus</name>
    <dbReference type="NCBI Taxonomy" id="1178825"/>
    <lineage>
        <taxon>Bacteria</taxon>
        <taxon>Pseudomonadati</taxon>
        <taxon>Bacteroidota</taxon>
        <taxon>Flavobacteriia</taxon>
        <taxon>Flavobacteriales</taxon>
        <taxon>Flavobacteriaceae</taxon>
        <taxon>Algibacter</taxon>
    </lineage>
</organism>
<evidence type="ECO:0000313" key="8">
    <source>
        <dbReference type="Proteomes" id="UP000184396"/>
    </source>
</evidence>
<dbReference type="Gene3D" id="1.10.8.10">
    <property type="entry name" value="DNA helicase RuvA subunit, C-terminal domain"/>
    <property type="match status" value="1"/>
</dbReference>
<protein>
    <recommendedName>
        <fullName evidence="5">Release factor glutamine methyltransferase</fullName>
        <shortName evidence="5">RF MTase</shortName>
        <ecNumber evidence="5">2.1.1.297</ecNumber>
    </recommendedName>
    <alternativeName>
        <fullName evidence="5">N5-glutamine methyltransferase PrmC</fullName>
    </alternativeName>
    <alternativeName>
        <fullName evidence="5">Protein-(glutamine-N5) MTase PrmC</fullName>
    </alternativeName>
    <alternativeName>
        <fullName evidence="5">Protein-glutamine N-methyltransferase PrmC</fullName>
    </alternativeName>
</protein>
<dbReference type="InterPro" id="IPR007848">
    <property type="entry name" value="Small_mtfrase_dom"/>
</dbReference>
<dbReference type="InterPro" id="IPR002052">
    <property type="entry name" value="DNA_methylase_N6_adenine_CS"/>
</dbReference>
<reference evidence="7 8" key="1">
    <citation type="submission" date="2016-11" db="EMBL/GenBank/DDBJ databases">
        <authorList>
            <person name="Jaros S."/>
            <person name="Januszkiewicz K."/>
            <person name="Wedrychowicz H."/>
        </authorList>
    </citation>
    <scope>NUCLEOTIDE SEQUENCE [LARGE SCALE GENOMIC DNA]</scope>
    <source>
        <strain evidence="7 8">CGMCC 1.12213</strain>
    </source>
</reference>
<comment type="function">
    <text evidence="5">Methylates the class 1 translation termination release factors RF1/PrfA and RF2/PrfB on the glutamine residue of the universally conserved GGQ motif.</text>
</comment>
<feature type="binding site" evidence="5">
    <location>
        <begin position="119"/>
        <end position="123"/>
    </location>
    <ligand>
        <name>S-adenosyl-L-methionine</name>
        <dbReference type="ChEBI" id="CHEBI:59789"/>
    </ligand>
</feature>
<feature type="binding site" evidence="5">
    <location>
        <begin position="190"/>
        <end position="193"/>
    </location>
    <ligand>
        <name>substrate</name>
    </ligand>
</feature>
<dbReference type="eggNOG" id="COG2890">
    <property type="taxonomic scope" value="Bacteria"/>
</dbReference>
<sequence length="287" mass="33404">MKLKQLQNIFHEDLDAIYGEEEVDSFFYMLIHDYFDITRIQMAMDTSYIIEDPEKIFEALSFLKEHVPIQYIIGETEFYGLPIKVTNDVLIPRPETEELVQWVLKKVDKEKPLNIIDIGTGSGCIAISLAKNLPKAKVYALDISAKALKIAKQNAVLNEVDVAFIEADILDFQNIEKESLPDKFDIIISNPPYVREKEKHLMKPNVLDNEPHLALFVKDENPLLFYKVITQFAIMHLKSEGCLFFEINEYLGKDMINLLHENKFYEIELKQDIFKKDRMIKGKKEAR</sequence>
<evidence type="ECO:0000256" key="1">
    <source>
        <dbReference type="ARBA" id="ARBA00022603"/>
    </source>
</evidence>
<name>A0A1M6EAH2_9FLAO</name>
<dbReference type="EMBL" id="FQYK01000004">
    <property type="protein sequence ID" value="SHI82278.1"/>
    <property type="molecule type" value="Genomic_DNA"/>
</dbReference>
<dbReference type="InterPro" id="IPR029063">
    <property type="entry name" value="SAM-dependent_MTases_sf"/>
</dbReference>
<proteinExistence type="inferred from homology"/>
<comment type="similarity">
    <text evidence="5">Belongs to the protein N5-glutamine methyltransferase family. PrmC subfamily.</text>
</comment>
<dbReference type="GO" id="GO:0102559">
    <property type="term" value="F:peptide chain release factor N(5)-glutamine methyltransferase activity"/>
    <property type="evidence" value="ECO:0007669"/>
    <property type="project" value="UniProtKB-EC"/>
</dbReference>
<evidence type="ECO:0000256" key="3">
    <source>
        <dbReference type="ARBA" id="ARBA00022691"/>
    </source>
</evidence>
<evidence type="ECO:0000256" key="5">
    <source>
        <dbReference type="HAMAP-Rule" id="MF_02126"/>
    </source>
</evidence>
<dbReference type="EC" id="2.1.1.297" evidence="5"/>